<gene>
    <name evidence="2" type="ORF">H0266_13650</name>
</gene>
<dbReference type="RefSeq" id="WP_181472988.1">
    <property type="nucleotide sequence ID" value="NZ_JACEFG010000003.1"/>
</dbReference>
<feature type="region of interest" description="Disordered" evidence="1">
    <location>
        <begin position="44"/>
        <end position="64"/>
    </location>
</feature>
<sequence>MRREFGHLHEDIGHRVQLFGQSSRIGHLKRLFGHLHENIRHRIQESGQDAPDIGHQNDYSGLFP</sequence>
<comment type="caution">
    <text evidence="2">The sequence shown here is derived from an EMBL/GenBank/DDBJ whole genome shotgun (WGS) entry which is preliminary data.</text>
</comment>
<organism evidence="2 3">
    <name type="scientific">Halobacillus locisalis</name>
    <dbReference type="NCBI Taxonomy" id="220753"/>
    <lineage>
        <taxon>Bacteria</taxon>
        <taxon>Bacillati</taxon>
        <taxon>Bacillota</taxon>
        <taxon>Bacilli</taxon>
        <taxon>Bacillales</taxon>
        <taxon>Bacillaceae</taxon>
        <taxon>Halobacillus</taxon>
    </lineage>
</organism>
<evidence type="ECO:0000313" key="3">
    <source>
        <dbReference type="Proteomes" id="UP000571017"/>
    </source>
</evidence>
<accession>A0A838CV47</accession>
<reference evidence="2 3" key="1">
    <citation type="journal article" date="2004" name="Extremophiles">
        <title>Halobacillus locisalis sp. nov., a halophilic bacterium isolated from a marine solar saltern of the Yellow Sea in Korea.</title>
        <authorList>
            <person name="Yoon J.H."/>
            <person name="Kang K.H."/>
            <person name="Oh T.K."/>
            <person name="Park Y.H."/>
        </authorList>
    </citation>
    <scope>NUCLEOTIDE SEQUENCE [LARGE SCALE GENOMIC DNA]</scope>
    <source>
        <strain evidence="2 3">KCTC 3788</strain>
    </source>
</reference>
<protein>
    <submittedName>
        <fullName evidence="2">Uncharacterized protein</fullName>
    </submittedName>
</protein>
<evidence type="ECO:0000256" key="1">
    <source>
        <dbReference type="SAM" id="MobiDB-lite"/>
    </source>
</evidence>
<dbReference type="AlphaFoldDB" id="A0A838CV47"/>
<dbReference type="Proteomes" id="UP000571017">
    <property type="component" value="Unassembled WGS sequence"/>
</dbReference>
<evidence type="ECO:0000313" key="2">
    <source>
        <dbReference type="EMBL" id="MBA2175937.1"/>
    </source>
</evidence>
<dbReference type="EMBL" id="JACEFG010000003">
    <property type="protein sequence ID" value="MBA2175937.1"/>
    <property type="molecule type" value="Genomic_DNA"/>
</dbReference>
<keyword evidence="3" id="KW-1185">Reference proteome</keyword>
<proteinExistence type="predicted"/>
<name>A0A838CV47_9BACI</name>